<evidence type="ECO:0000313" key="2">
    <source>
        <dbReference type="EMBL" id="SFK42067.1"/>
    </source>
</evidence>
<dbReference type="Gene3D" id="3.40.190.10">
    <property type="entry name" value="Periplasmic binding protein-like II"/>
    <property type="match status" value="1"/>
</dbReference>
<keyword evidence="2" id="KW-0675">Receptor</keyword>
<keyword evidence="3" id="KW-1185">Reference proteome</keyword>
<evidence type="ECO:0000256" key="1">
    <source>
        <dbReference type="ARBA" id="ARBA00006987"/>
    </source>
</evidence>
<comment type="similarity">
    <text evidence="1">Belongs to the UPF0065 (bug) family.</text>
</comment>
<evidence type="ECO:0000313" key="3">
    <source>
        <dbReference type="Proteomes" id="UP000199473"/>
    </source>
</evidence>
<dbReference type="STRING" id="1123062.SAMN02745775_102414"/>
<dbReference type="AlphaFoldDB" id="A0A1I3ZDE3"/>
<dbReference type="InterPro" id="IPR005064">
    <property type="entry name" value="BUG"/>
</dbReference>
<dbReference type="PANTHER" id="PTHR42928">
    <property type="entry name" value="TRICARBOXYLATE-BINDING PROTEIN"/>
    <property type="match status" value="1"/>
</dbReference>
<protein>
    <submittedName>
        <fullName evidence="2">Tripartite-type tricarboxylate transporter, receptor component TctC</fullName>
    </submittedName>
</protein>
<reference evidence="2 3" key="1">
    <citation type="submission" date="2016-10" db="EMBL/GenBank/DDBJ databases">
        <authorList>
            <person name="de Groot N.N."/>
        </authorList>
    </citation>
    <scope>NUCLEOTIDE SEQUENCE [LARGE SCALE GENOMIC DNA]</scope>
    <source>
        <strain evidence="2 3">DSM 19981</strain>
    </source>
</reference>
<organism evidence="2 3">
    <name type="scientific">Falsiroseomonas stagni DSM 19981</name>
    <dbReference type="NCBI Taxonomy" id="1123062"/>
    <lineage>
        <taxon>Bacteria</taxon>
        <taxon>Pseudomonadati</taxon>
        <taxon>Pseudomonadota</taxon>
        <taxon>Alphaproteobacteria</taxon>
        <taxon>Acetobacterales</taxon>
        <taxon>Roseomonadaceae</taxon>
        <taxon>Falsiroseomonas</taxon>
    </lineage>
</organism>
<proteinExistence type="inferred from homology"/>
<dbReference type="OrthoDB" id="7239404at2"/>
<dbReference type="Proteomes" id="UP000199473">
    <property type="component" value="Unassembled WGS sequence"/>
</dbReference>
<gene>
    <name evidence="2" type="ORF">SAMN02745775_102414</name>
</gene>
<accession>A0A1I3ZDE3</accession>
<dbReference type="PROSITE" id="PS51318">
    <property type="entry name" value="TAT"/>
    <property type="match status" value="1"/>
</dbReference>
<dbReference type="Gene3D" id="3.40.190.150">
    <property type="entry name" value="Bordetella uptake gene, domain 1"/>
    <property type="match status" value="1"/>
</dbReference>
<sequence length="372" mass="40268">MADREGVPHAGRRDLIRLGAGLGLAAALPGGASAQDFTGRTIEWIIPMSVGGGSDTWARFHLPFMNRHMPGNPTIVIRNITGGGGINGTNQFAARARPDGLTILGTTASIQFPFLLGDPRVRYDYANWVPVLASPTGGVMYIRPEIGVRGPGDIARLRATTGLKFGSQGPTSLDMVPALAFDLLGIDVQVVMGMQGRGQGRLAFERGETPIDYQTSSAYISQVMPLVREGKAVPLCSWGSLNDAGELVRDSNFPDLPHFAEFLQAATGRAPSGPAWEAWKALFIAGFGAQKFVVLPKTTPANLVNAYKEAFRKTIADAEYREKRGPVIGEYNETVGEPADRAYAAATTMSPEVRQWTRDWLQRRFNHTLGRE</sequence>
<dbReference type="InterPro" id="IPR006311">
    <property type="entry name" value="TAT_signal"/>
</dbReference>
<name>A0A1I3ZDE3_9PROT</name>
<dbReference type="RefSeq" id="WP_092958477.1">
    <property type="nucleotide sequence ID" value="NZ_FOSQ01000002.1"/>
</dbReference>
<dbReference type="EMBL" id="FOSQ01000002">
    <property type="protein sequence ID" value="SFK42067.1"/>
    <property type="molecule type" value="Genomic_DNA"/>
</dbReference>
<dbReference type="PANTHER" id="PTHR42928:SF5">
    <property type="entry name" value="BLR1237 PROTEIN"/>
    <property type="match status" value="1"/>
</dbReference>
<dbReference type="InterPro" id="IPR042100">
    <property type="entry name" value="Bug_dom1"/>
</dbReference>